<proteinExistence type="predicted"/>
<evidence type="ECO:0000313" key="3">
    <source>
        <dbReference type="Proteomes" id="UP001381693"/>
    </source>
</evidence>
<protein>
    <submittedName>
        <fullName evidence="2">Uncharacterized protein</fullName>
    </submittedName>
</protein>
<evidence type="ECO:0000256" key="1">
    <source>
        <dbReference type="SAM" id="MobiDB-lite"/>
    </source>
</evidence>
<dbReference type="EMBL" id="JAXCGZ010005800">
    <property type="protein sequence ID" value="KAK7080762.1"/>
    <property type="molecule type" value="Genomic_DNA"/>
</dbReference>
<reference evidence="2 3" key="1">
    <citation type="submission" date="2023-11" db="EMBL/GenBank/DDBJ databases">
        <title>Halocaridina rubra genome assembly.</title>
        <authorList>
            <person name="Smith C."/>
        </authorList>
    </citation>
    <scope>NUCLEOTIDE SEQUENCE [LARGE SCALE GENOMIC DNA]</scope>
    <source>
        <strain evidence="2">EP-1</strain>
        <tissue evidence="2">Whole</tissue>
    </source>
</reference>
<dbReference type="Proteomes" id="UP001381693">
    <property type="component" value="Unassembled WGS sequence"/>
</dbReference>
<feature type="compositionally biased region" description="Polar residues" evidence="1">
    <location>
        <begin position="1"/>
        <end position="16"/>
    </location>
</feature>
<feature type="region of interest" description="Disordered" evidence="1">
    <location>
        <begin position="1"/>
        <end position="30"/>
    </location>
</feature>
<evidence type="ECO:0000313" key="2">
    <source>
        <dbReference type="EMBL" id="KAK7080762.1"/>
    </source>
</evidence>
<accession>A0AAN8XCA1</accession>
<comment type="caution">
    <text evidence="2">The sequence shown here is derived from an EMBL/GenBank/DDBJ whole genome shotgun (WGS) entry which is preliminary data.</text>
</comment>
<dbReference type="AlphaFoldDB" id="A0AAN8XCA1"/>
<keyword evidence="3" id="KW-1185">Reference proteome</keyword>
<name>A0AAN8XCA1_HALRR</name>
<sequence length="66" mass="7546">MPNIANGQTNRTSIAQTVPPHGSRKRQNDRETLEWADSVWSLSFPCVEVSVRRDSVRVLEPERGQR</sequence>
<organism evidence="2 3">
    <name type="scientific">Halocaridina rubra</name>
    <name type="common">Hawaiian red shrimp</name>
    <dbReference type="NCBI Taxonomy" id="373956"/>
    <lineage>
        <taxon>Eukaryota</taxon>
        <taxon>Metazoa</taxon>
        <taxon>Ecdysozoa</taxon>
        <taxon>Arthropoda</taxon>
        <taxon>Crustacea</taxon>
        <taxon>Multicrustacea</taxon>
        <taxon>Malacostraca</taxon>
        <taxon>Eumalacostraca</taxon>
        <taxon>Eucarida</taxon>
        <taxon>Decapoda</taxon>
        <taxon>Pleocyemata</taxon>
        <taxon>Caridea</taxon>
        <taxon>Atyoidea</taxon>
        <taxon>Atyidae</taxon>
        <taxon>Halocaridina</taxon>
    </lineage>
</organism>
<gene>
    <name evidence="2" type="ORF">SK128_008525</name>
</gene>